<dbReference type="Gene3D" id="3.30.70.100">
    <property type="match status" value="1"/>
</dbReference>
<evidence type="ECO:0000256" key="8">
    <source>
        <dbReference type="SAM" id="Phobius"/>
    </source>
</evidence>
<feature type="domain" description="Mechanosensitive ion channel MscS C-terminal" evidence="12">
    <location>
        <begin position="686"/>
        <end position="767"/>
    </location>
</feature>
<comment type="caution">
    <text evidence="13">The sequence shown here is derived from an EMBL/GenBank/DDBJ whole genome shotgun (WGS) entry which is preliminary data.</text>
</comment>
<dbReference type="Proteomes" id="UP000318590">
    <property type="component" value="Unassembled WGS sequence"/>
</dbReference>
<dbReference type="InterPro" id="IPR011014">
    <property type="entry name" value="MscS_channel_TM-2"/>
</dbReference>
<dbReference type="EMBL" id="VFSV01000006">
    <property type="protein sequence ID" value="TRD22350.1"/>
    <property type="molecule type" value="Genomic_DNA"/>
</dbReference>
<feature type="transmembrane region" description="Helical" evidence="8">
    <location>
        <begin position="255"/>
        <end position="276"/>
    </location>
</feature>
<proteinExistence type="inferred from homology"/>
<feature type="transmembrane region" description="Helical" evidence="8">
    <location>
        <begin position="215"/>
        <end position="234"/>
    </location>
</feature>
<feature type="transmembrane region" description="Helical" evidence="8">
    <location>
        <begin position="527"/>
        <end position="544"/>
    </location>
</feature>
<dbReference type="Gene3D" id="2.30.30.60">
    <property type="match status" value="1"/>
</dbReference>
<dbReference type="Pfam" id="PF00924">
    <property type="entry name" value="MS_channel_2nd"/>
    <property type="match status" value="1"/>
</dbReference>
<feature type="region of interest" description="Disordered" evidence="7">
    <location>
        <begin position="780"/>
        <end position="812"/>
    </location>
</feature>
<comment type="subcellular location">
    <subcellularLocation>
        <location evidence="1">Cell membrane</location>
        <topology evidence="1">Multi-pass membrane protein</topology>
    </subcellularLocation>
</comment>
<feature type="transmembrane region" description="Helical" evidence="8">
    <location>
        <begin position="475"/>
        <end position="499"/>
    </location>
</feature>
<feature type="domain" description="DUF3772" evidence="11">
    <location>
        <begin position="141"/>
        <end position="200"/>
    </location>
</feature>
<dbReference type="PANTHER" id="PTHR30347">
    <property type="entry name" value="POTASSIUM CHANNEL RELATED"/>
    <property type="match status" value="1"/>
</dbReference>
<feature type="compositionally biased region" description="Polar residues" evidence="7">
    <location>
        <begin position="791"/>
        <end position="801"/>
    </location>
</feature>
<dbReference type="SUPFAM" id="SSF82689">
    <property type="entry name" value="Mechanosensitive channel protein MscS (YggB), C-terminal domain"/>
    <property type="match status" value="1"/>
</dbReference>
<dbReference type="InterPro" id="IPR022249">
    <property type="entry name" value="DUF3772"/>
</dbReference>
<gene>
    <name evidence="13" type="ORF">FEV53_04640</name>
</gene>
<feature type="compositionally biased region" description="Basic and acidic residues" evidence="7">
    <location>
        <begin position="803"/>
        <end position="812"/>
    </location>
</feature>
<dbReference type="InterPro" id="IPR011066">
    <property type="entry name" value="MscS_channel_C_sf"/>
</dbReference>
<keyword evidence="9" id="KW-0732">Signal</keyword>
<feature type="transmembrane region" description="Helical" evidence="8">
    <location>
        <begin position="410"/>
        <end position="430"/>
    </location>
</feature>
<keyword evidence="3" id="KW-1003">Cell membrane</keyword>
<keyword evidence="4 8" id="KW-0812">Transmembrane</keyword>
<feature type="domain" description="Mechanosensitive ion channel MscS" evidence="10">
    <location>
        <begin position="610"/>
        <end position="677"/>
    </location>
</feature>
<evidence type="ECO:0000256" key="2">
    <source>
        <dbReference type="ARBA" id="ARBA00008017"/>
    </source>
</evidence>
<feature type="transmembrane region" description="Helical" evidence="8">
    <location>
        <begin position="594"/>
        <end position="623"/>
    </location>
</feature>
<keyword evidence="6 8" id="KW-0472">Membrane</keyword>
<evidence type="ECO:0000256" key="4">
    <source>
        <dbReference type="ARBA" id="ARBA00022692"/>
    </source>
</evidence>
<dbReference type="RefSeq" id="WP_142833652.1">
    <property type="nucleotide sequence ID" value="NZ_VFSV01000006.1"/>
</dbReference>
<dbReference type="InterPro" id="IPR023408">
    <property type="entry name" value="MscS_beta-dom_sf"/>
</dbReference>
<dbReference type="Pfam" id="PF21082">
    <property type="entry name" value="MS_channel_3rd"/>
    <property type="match status" value="1"/>
</dbReference>
<dbReference type="InterPro" id="IPR006685">
    <property type="entry name" value="MscS_channel_2nd"/>
</dbReference>
<organism evidence="13 14">
    <name type="scientific">Palleronia caenipelagi</name>
    <dbReference type="NCBI Taxonomy" id="2489174"/>
    <lineage>
        <taxon>Bacteria</taxon>
        <taxon>Pseudomonadati</taxon>
        <taxon>Pseudomonadota</taxon>
        <taxon>Alphaproteobacteria</taxon>
        <taxon>Rhodobacterales</taxon>
        <taxon>Roseobacteraceae</taxon>
        <taxon>Palleronia</taxon>
    </lineage>
</organism>
<evidence type="ECO:0000259" key="12">
    <source>
        <dbReference type="Pfam" id="PF21082"/>
    </source>
</evidence>
<dbReference type="OrthoDB" id="9799209at2"/>
<name>A0A547Q7J2_9RHOB</name>
<feature type="transmembrane region" description="Helical" evidence="8">
    <location>
        <begin position="436"/>
        <end position="454"/>
    </location>
</feature>
<protein>
    <submittedName>
        <fullName evidence="13">Mechanosensitive ion channel family protein</fullName>
    </submittedName>
</protein>
<accession>A0A547Q7J2</accession>
<feature type="transmembrane region" description="Helical" evidence="8">
    <location>
        <begin position="362"/>
        <end position="380"/>
    </location>
</feature>
<evidence type="ECO:0000259" key="11">
    <source>
        <dbReference type="Pfam" id="PF12607"/>
    </source>
</evidence>
<evidence type="ECO:0000256" key="1">
    <source>
        <dbReference type="ARBA" id="ARBA00004651"/>
    </source>
</evidence>
<dbReference type="InterPro" id="IPR010920">
    <property type="entry name" value="LSM_dom_sf"/>
</dbReference>
<dbReference type="Pfam" id="PF12607">
    <property type="entry name" value="DUF3772"/>
    <property type="match status" value="1"/>
</dbReference>
<reference evidence="13 14" key="1">
    <citation type="submission" date="2019-06" db="EMBL/GenBank/DDBJ databases">
        <title>Paenimaribius caenipelagi gen. nov., sp. nov., isolated from a tidal flat.</title>
        <authorList>
            <person name="Yoon J.-H."/>
        </authorList>
    </citation>
    <scope>NUCLEOTIDE SEQUENCE [LARGE SCALE GENOMIC DNA]</scope>
    <source>
        <strain evidence="13 14">JBTF-M29</strain>
    </source>
</reference>
<dbReference type="SUPFAM" id="SSF50182">
    <property type="entry name" value="Sm-like ribonucleoproteins"/>
    <property type="match status" value="1"/>
</dbReference>
<dbReference type="InterPro" id="IPR049278">
    <property type="entry name" value="MS_channel_C"/>
</dbReference>
<dbReference type="AlphaFoldDB" id="A0A547Q7J2"/>
<evidence type="ECO:0000256" key="9">
    <source>
        <dbReference type="SAM" id="SignalP"/>
    </source>
</evidence>
<keyword evidence="14" id="KW-1185">Reference proteome</keyword>
<feature type="transmembrane region" description="Helical" evidence="8">
    <location>
        <begin position="336"/>
        <end position="356"/>
    </location>
</feature>
<sequence length="812" mass="87681">MIRFLGALLLWLSLAVAGVAQDQGGDVPLSEAASPSIEQAVLDQIPGLREWPKVADQVRDLLDREQDVARLEAVRADLAQRREAFLEAQSINDAQIEVLRGMLNALGAPPADGQAPELPQIRQRRDYLNSELETLYEPVLAAQEAFADANALIAALDQQIRKSYKEQFLDRTPSPLFPTSWPGAVQAVFDTASAIGRDTRAHFSSEGWRSNVTDGVILALPVLLIGLILLLRAGTWRRWIEGWLDGFGAARRRPGLVAFVVSLGQLIPALIGLHLLGSAVALSGLRGEAVDVLVTGVQATLLPLIAGNWIAPMLLPEGRPSPVDVEPGLATRARRNIWLVAIATSLNAVALTVIRISGCDSTAAGALLLVPHVLLALSLIRLGRDLSTFATVDEEDEDDERSLLKTIAGLFGRAALVVSVGGAVLTVAGYSTAAGYLLRAEALTLALCALILILQKLSYDLYALARRVPESQREGLLPVLLGFLLTLAAIPLLALIWGARVSDLTDVWSAFRAGITIGQTRISPQDILAILLVFFLGYALTRFVQLTLRHQVLTRTRLDIGARNAIVAGVGYVGIALSGIVAFTSAGIDLSSLAFVAGALSIGIGFGLQNIVSNFVSGIILLIGRPITEGDWIEVNGQMGYVRDISVRSTRIETFDRRDLIVPNGDLVSRTVTNWTHGNNVGRAIIPVRVAFGTDTRRVEAILTQIAEGHSMVSLNPAPFVYFKGAGENGLEFELRTILRDVNFLLNVETDLNHEIILRFTEEGIEIPYAQRDVWMREMSDRDHAAKPESGTISSVRSTAQHADPEGDADGR</sequence>
<dbReference type="InterPro" id="IPR052702">
    <property type="entry name" value="MscS-like_channel"/>
</dbReference>
<feature type="transmembrane region" description="Helical" evidence="8">
    <location>
        <begin position="565"/>
        <end position="588"/>
    </location>
</feature>
<dbReference type="GO" id="GO:0005886">
    <property type="term" value="C:plasma membrane"/>
    <property type="evidence" value="ECO:0007669"/>
    <property type="project" value="UniProtKB-SubCell"/>
</dbReference>
<evidence type="ECO:0000313" key="14">
    <source>
        <dbReference type="Proteomes" id="UP000318590"/>
    </source>
</evidence>
<dbReference type="PANTHER" id="PTHR30347:SF1">
    <property type="entry name" value="MECHANOSENSITIVE CHANNEL MSCK"/>
    <property type="match status" value="1"/>
</dbReference>
<dbReference type="GO" id="GO:0008381">
    <property type="term" value="F:mechanosensitive monoatomic ion channel activity"/>
    <property type="evidence" value="ECO:0007669"/>
    <property type="project" value="UniProtKB-ARBA"/>
</dbReference>
<feature type="signal peptide" evidence="9">
    <location>
        <begin position="1"/>
        <end position="22"/>
    </location>
</feature>
<feature type="transmembrane region" description="Helical" evidence="8">
    <location>
        <begin position="296"/>
        <end position="315"/>
    </location>
</feature>
<feature type="chain" id="PRO_5021814952" evidence="9">
    <location>
        <begin position="23"/>
        <end position="812"/>
    </location>
</feature>
<dbReference type="Gene3D" id="1.10.287.1260">
    <property type="match status" value="1"/>
</dbReference>
<dbReference type="SUPFAM" id="SSF82861">
    <property type="entry name" value="Mechanosensitive channel protein MscS (YggB), transmembrane region"/>
    <property type="match status" value="1"/>
</dbReference>
<evidence type="ECO:0000256" key="5">
    <source>
        <dbReference type="ARBA" id="ARBA00022989"/>
    </source>
</evidence>
<evidence type="ECO:0000256" key="3">
    <source>
        <dbReference type="ARBA" id="ARBA00022475"/>
    </source>
</evidence>
<evidence type="ECO:0000256" key="6">
    <source>
        <dbReference type="ARBA" id="ARBA00023136"/>
    </source>
</evidence>
<evidence type="ECO:0000259" key="10">
    <source>
        <dbReference type="Pfam" id="PF00924"/>
    </source>
</evidence>
<comment type="similarity">
    <text evidence="2">Belongs to the MscS (TC 1.A.23) family.</text>
</comment>
<keyword evidence="5 8" id="KW-1133">Transmembrane helix</keyword>
<evidence type="ECO:0000256" key="7">
    <source>
        <dbReference type="SAM" id="MobiDB-lite"/>
    </source>
</evidence>
<evidence type="ECO:0000313" key="13">
    <source>
        <dbReference type="EMBL" id="TRD22350.1"/>
    </source>
</evidence>